<dbReference type="SUPFAM" id="SSF160935">
    <property type="entry name" value="VPA0735-like"/>
    <property type="match status" value="1"/>
</dbReference>
<feature type="domain" description="DUF1214" evidence="2">
    <location>
        <begin position="101"/>
        <end position="206"/>
    </location>
</feature>
<evidence type="ECO:0000256" key="1">
    <source>
        <dbReference type="SAM" id="Phobius"/>
    </source>
</evidence>
<protein>
    <submittedName>
        <fullName evidence="3">Uncharacterized conserved protein</fullName>
    </submittedName>
</protein>
<dbReference type="InterPro" id="IPR037049">
    <property type="entry name" value="DUF1214_C_sf"/>
</dbReference>
<gene>
    <name evidence="3" type="ORF">LARV_00516</name>
</gene>
<accession>A0A0S7B6H0</accession>
<dbReference type="Pfam" id="PF06742">
    <property type="entry name" value="DUF1214"/>
    <property type="match status" value="1"/>
</dbReference>
<dbReference type="PANTHER" id="PTHR36509:SF2">
    <property type="entry name" value="BLL3101 PROTEIN"/>
    <property type="match status" value="1"/>
</dbReference>
<keyword evidence="1" id="KW-0812">Transmembrane</keyword>
<name>A0A0S7B6H0_9CHLR</name>
<feature type="transmembrane region" description="Helical" evidence="1">
    <location>
        <begin position="7"/>
        <end position="28"/>
    </location>
</feature>
<dbReference type="PANTHER" id="PTHR36509">
    <property type="entry name" value="BLL3101 PROTEIN"/>
    <property type="match status" value="1"/>
</dbReference>
<dbReference type="OrthoDB" id="40820at2"/>
<proteinExistence type="predicted"/>
<keyword evidence="4" id="KW-1185">Reference proteome</keyword>
<keyword evidence="1" id="KW-0472">Membrane</keyword>
<dbReference type="InterPro" id="IPR010621">
    <property type="entry name" value="DUF1214"/>
</dbReference>
<dbReference type="Proteomes" id="UP000055060">
    <property type="component" value="Unassembled WGS sequence"/>
</dbReference>
<keyword evidence="1" id="KW-1133">Transmembrane helix</keyword>
<feature type="transmembrane region" description="Helical" evidence="1">
    <location>
        <begin position="40"/>
        <end position="59"/>
    </location>
</feature>
<dbReference type="Gene3D" id="2.60.120.600">
    <property type="entry name" value="Domain of unknown function DUF1214, C-terminal domain"/>
    <property type="match status" value="1"/>
</dbReference>
<evidence type="ECO:0000313" key="3">
    <source>
        <dbReference type="EMBL" id="GAP12780.1"/>
    </source>
</evidence>
<dbReference type="STRING" id="360412.LARV_00516"/>
<sequence>MSRTTTYLVILNGGICGFFIIYAFFLGHFFTGSRTVRSDIVQGILIGFALAFVTAQIYARIKARKVNGWITMVGLGVPGNGMLLRAAHAQYFPGPVNIPQEAMYWWTNTDGAGHALSGVHDYVMHFPAGQLPPNNAFWSITMGDARNHFVANPIHRYSVSDRSGLVPNADGSVDICIQNTIPAGRESNWLPAPSGKFILWLRVYIPGAAILSGEYRVPPVVEVKS</sequence>
<evidence type="ECO:0000313" key="4">
    <source>
        <dbReference type="Proteomes" id="UP000055060"/>
    </source>
</evidence>
<evidence type="ECO:0000259" key="2">
    <source>
        <dbReference type="Pfam" id="PF06742"/>
    </source>
</evidence>
<dbReference type="AlphaFoldDB" id="A0A0S7B6H0"/>
<dbReference type="RefSeq" id="WP_075072176.1">
    <property type="nucleotide sequence ID" value="NZ_DF967972.1"/>
</dbReference>
<reference evidence="3" key="1">
    <citation type="submission" date="2015-07" db="EMBL/GenBank/DDBJ databases">
        <title>Draft Genome Sequences of Anaerolinea thermolimosa IMO-1, Bellilinea caldifistulae GOMI-1, Leptolinea tardivitalis YMTK-2, Levilinea saccharolytica KIBI-1,Longilinea arvoryzae KOME-1, Previously Described as Members of the Anaerolineaceae (Chloroflexi).</title>
        <authorList>
            <person name="Sekiguchi Y."/>
            <person name="Ohashi A."/>
            <person name="Matsuura N."/>
            <person name="Tourlousse M.D."/>
        </authorList>
    </citation>
    <scope>NUCLEOTIDE SEQUENCE [LARGE SCALE GENOMIC DNA]</scope>
    <source>
        <strain evidence="3">KOME-1</strain>
    </source>
</reference>
<dbReference type="EMBL" id="DF967972">
    <property type="protein sequence ID" value="GAP12780.1"/>
    <property type="molecule type" value="Genomic_DNA"/>
</dbReference>
<organism evidence="3">
    <name type="scientific">Longilinea arvoryzae</name>
    <dbReference type="NCBI Taxonomy" id="360412"/>
    <lineage>
        <taxon>Bacteria</taxon>
        <taxon>Bacillati</taxon>
        <taxon>Chloroflexota</taxon>
        <taxon>Anaerolineae</taxon>
        <taxon>Anaerolineales</taxon>
        <taxon>Anaerolineaceae</taxon>
        <taxon>Longilinea</taxon>
    </lineage>
</organism>